<dbReference type="EMBL" id="CP045906">
    <property type="protein sequence ID" value="QQP34772.1"/>
    <property type="molecule type" value="Genomic_DNA"/>
</dbReference>
<dbReference type="AlphaFoldDB" id="A0A7T8GNM7"/>
<proteinExistence type="predicted"/>
<evidence type="ECO:0000313" key="1">
    <source>
        <dbReference type="EMBL" id="QQP34772.1"/>
    </source>
</evidence>
<organism evidence="1 2">
    <name type="scientific">Caligus rogercresseyi</name>
    <name type="common">Sea louse</name>
    <dbReference type="NCBI Taxonomy" id="217165"/>
    <lineage>
        <taxon>Eukaryota</taxon>
        <taxon>Metazoa</taxon>
        <taxon>Ecdysozoa</taxon>
        <taxon>Arthropoda</taxon>
        <taxon>Crustacea</taxon>
        <taxon>Multicrustacea</taxon>
        <taxon>Hexanauplia</taxon>
        <taxon>Copepoda</taxon>
        <taxon>Siphonostomatoida</taxon>
        <taxon>Caligidae</taxon>
        <taxon>Caligus</taxon>
    </lineage>
</organism>
<reference evidence="2" key="1">
    <citation type="submission" date="2021-01" db="EMBL/GenBank/DDBJ databases">
        <title>Caligus Genome Assembly.</title>
        <authorList>
            <person name="Gallardo-Escarate C."/>
        </authorList>
    </citation>
    <scope>NUCLEOTIDE SEQUENCE [LARGE SCALE GENOMIC DNA]</scope>
</reference>
<accession>A0A7T8GNM7</accession>
<feature type="non-terminal residue" evidence="1">
    <location>
        <position position="54"/>
    </location>
</feature>
<sequence>MEEKGVLPSLITKGKIVFNPKEGNGTDISHWRSITILNESYCILAGVVAVNLEP</sequence>
<evidence type="ECO:0000313" key="2">
    <source>
        <dbReference type="Proteomes" id="UP000595437"/>
    </source>
</evidence>
<name>A0A7T8GNM7_CALRO</name>
<dbReference type="Proteomes" id="UP000595437">
    <property type="component" value="Chromosome 17"/>
</dbReference>
<keyword evidence="2" id="KW-1185">Reference proteome</keyword>
<gene>
    <name evidence="1" type="ORF">FKW44_022771</name>
</gene>
<dbReference type="OrthoDB" id="410104at2759"/>
<protein>
    <submittedName>
        <fullName evidence="1">NELlike 1 (Silurana)</fullName>
    </submittedName>
</protein>